<evidence type="ECO:0000256" key="5">
    <source>
        <dbReference type="ARBA" id="ARBA00022989"/>
    </source>
</evidence>
<feature type="compositionally biased region" description="Low complexity" evidence="8">
    <location>
        <begin position="10"/>
        <end position="27"/>
    </location>
</feature>
<dbReference type="Proteomes" id="UP001530293">
    <property type="component" value="Unassembled WGS sequence"/>
</dbReference>
<evidence type="ECO:0000256" key="7">
    <source>
        <dbReference type="ARBA" id="ARBA00023136"/>
    </source>
</evidence>
<dbReference type="AlphaFoldDB" id="A0ABD3M2Q6"/>
<evidence type="ECO:0000256" key="4">
    <source>
        <dbReference type="ARBA" id="ARBA00022927"/>
    </source>
</evidence>
<keyword evidence="10" id="KW-1185">Reference proteome</keyword>
<evidence type="ECO:0000256" key="6">
    <source>
        <dbReference type="ARBA" id="ARBA00023010"/>
    </source>
</evidence>
<evidence type="ECO:0000256" key="8">
    <source>
        <dbReference type="SAM" id="MobiDB-lite"/>
    </source>
</evidence>
<comment type="subcellular location">
    <subcellularLocation>
        <location evidence="1">Membrane</location>
        <topology evidence="1">Single-pass membrane protein</topology>
    </subcellularLocation>
</comment>
<evidence type="ECO:0000256" key="2">
    <source>
        <dbReference type="ARBA" id="ARBA00022448"/>
    </source>
</evidence>
<sequence length="479" mass="52355">MVANTKLMMAPPSTSTSTSRPTAISSARASATTPLPLLRPLLLLIALVLVSLPTSLMAFNTPSSSSSSSSSSIYKSSFHSIGCATRRQQHRHHPSPSIFRPFQQQQRLQQQRRHTSTSLNLLGSDSGLLGVGAPEVAVILLVGYFILGPSDLYKLVKEIGKFIQNARTLGAEAAKSFEGTMEDQLELKELRRAQSELNSAFGFRRSINTSEFGEAFDRSGFGEALDGSGAGVAATAVAGSSGNSSTGGSTMTEVGEEEEEDSTPKRKRRLVRRKKKKVVVEEDIPSLSEGEYDTNDFALEYPDLDILDSVVEDDNNDLRAQRMERLQSSATTSATATTRSNEKEEIMDWFTSSEEDIAATILNQPTSIDNANSSYEKQRFQSQLSAEEWNAQIMAREDELSPLSMVMQRLAILDEEKRAADKRIEEEYMRRLDNEDKYYLEKRNVLLEAITDIQEGVYGTDNGGVGGSGGGSNSEGEGG</sequence>
<feature type="region of interest" description="Disordered" evidence="8">
    <location>
        <begin position="457"/>
        <end position="479"/>
    </location>
</feature>
<keyword evidence="3" id="KW-0812">Transmembrane</keyword>
<protein>
    <submittedName>
        <fullName evidence="9">Uncharacterized protein</fullName>
    </submittedName>
</protein>
<gene>
    <name evidence="9" type="ORF">ACHAWU_010015</name>
</gene>
<dbReference type="PANTHER" id="PTHR33162:SF1">
    <property type="entry name" value="SEC-INDEPENDENT PROTEIN TRANSLOCASE PROTEIN TATA, CHLOROPLASTIC"/>
    <property type="match status" value="1"/>
</dbReference>
<evidence type="ECO:0000313" key="9">
    <source>
        <dbReference type="EMBL" id="KAL3757962.1"/>
    </source>
</evidence>
<dbReference type="GO" id="GO:0015031">
    <property type="term" value="P:protein transport"/>
    <property type="evidence" value="ECO:0007669"/>
    <property type="project" value="UniProtKB-KW"/>
</dbReference>
<dbReference type="PANTHER" id="PTHR33162">
    <property type="entry name" value="SEC-INDEPENDENT PROTEIN TRANSLOCASE PROTEIN TATA, CHLOROPLASTIC"/>
    <property type="match status" value="1"/>
</dbReference>
<evidence type="ECO:0000256" key="1">
    <source>
        <dbReference type="ARBA" id="ARBA00004167"/>
    </source>
</evidence>
<dbReference type="Pfam" id="PF02416">
    <property type="entry name" value="TatA_B_E"/>
    <property type="match status" value="1"/>
</dbReference>
<feature type="compositionally biased region" description="Gly residues" evidence="8">
    <location>
        <begin position="461"/>
        <end position="479"/>
    </location>
</feature>
<dbReference type="Gene3D" id="1.20.5.3310">
    <property type="match status" value="1"/>
</dbReference>
<keyword evidence="2" id="KW-0813">Transport</keyword>
<organism evidence="9 10">
    <name type="scientific">Discostella pseudostelligera</name>
    <dbReference type="NCBI Taxonomy" id="259834"/>
    <lineage>
        <taxon>Eukaryota</taxon>
        <taxon>Sar</taxon>
        <taxon>Stramenopiles</taxon>
        <taxon>Ochrophyta</taxon>
        <taxon>Bacillariophyta</taxon>
        <taxon>Coscinodiscophyceae</taxon>
        <taxon>Thalassiosirophycidae</taxon>
        <taxon>Stephanodiscales</taxon>
        <taxon>Stephanodiscaceae</taxon>
        <taxon>Discostella</taxon>
    </lineage>
</organism>
<name>A0ABD3M2Q6_9STRA</name>
<keyword evidence="7" id="KW-0472">Membrane</keyword>
<dbReference type="InterPro" id="IPR003369">
    <property type="entry name" value="TatA/B/E"/>
</dbReference>
<evidence type="ECO:0000256" key="3">
    <source>
        <dbReference type="ARBA" id="ARBA00022692"/>
    </source>
</evidence>
<reference evidence="9 10" key="1">
    <citation type="submission" date="2024-10" db="EMBL/GenBank/DDBJ databases">
        <title>Updated reference genomes for cyclostephanoid diatoms.</title>
        <authorList>
            <person name="Roberts W.R."/>
            <person name="Alverson A.J."/>
        </authorList>
    </citation>
    <scope>NUCLEOTIDE SEQUENCE [LARGE SCALE GENOMIC DNA]</scope>
    <source>
        <strain evidence="9 10">AJA232-27</strain>
    </source>
</reference>
<dbReference type="EMBL" id="JALLBG020000246">
    <property type="protein sequence ID" value="KAL3757962.1"/>
    <property type="molecule type" value="Genomic_DNA"/>
</dbReference>
<keyword evidence="6" id="KW-0811">Translocation</keyword>
<comment type="caution">
    <text evidence="9">The sequence shown here is derived from an EMBL/GenBank/DDBJ whole genome shotgun (WGS) entry which is preliminary data.</text>
</comment>
<keyword evidence="5" id="KW-1133">Transmembrane helix</keyword>
<proteinExistence type="predicted"/>
<evidence type="ECO:0000313" key="10">
    <source>
        <dbReference type="Proteomes" id="UP001530293"/>
    </source>
</evidence>
<feature type="region of interest" description="Disordered" evidence="8">
    <location>
        <begin position="1"/>
        <end position="27"/>
    </location>
</feature>
<feature type="region of interest" description="Disordered" evidence="8">
    <location>
        <begin position="236"/>
        <end position="270"/>
    </location>
</feature>
<feature type="compositionally biased region" description="Low complexity" evidence="8">
    <location>
        <begin position="236"/>
        <end position="253"/>
    </location>
</feature>
<accession>A0ABD3M2Q6</accession>
<dbReference type="GO" id="GO:0016020">
    <property type="term" value="C:membrane"/>
    <property type="evidence" value="ECO:0007669"/>
    <property type="project" value="UniProtKB-SubCell"/>
</dbReference>
<keyword evidence="4" id="KW-0653">Protein transport</keyword>